<dbReference type="InterPro" id="IPR000868">
    <property type="entry name" value="Isochorismatase-like_dom"/>
</dbReference>
<dbReference type="PANTHER" id="PTHR43540">
    <property type="entry name" value="PEROXYUREIDOACRYLATE/UREIDOACRYLATE AMIDOHYDROLASE-RELATED"/>
    <property type="match status" value="1"/>
</dbReference>
<organism evidence="4 5">
    <name type="scientific">Levilactobacillus parabrevis ATCC 53295</name>
    <dbReference type="NCBI Taxonomy" id="1267003"/>
    <lineage>
        <taxon>Bacteria</taxon>
        <taxon>Bacillati</taxon>
        <taxon>Bacillota</taxon>
        <taxon>Bacilli</taxon>
        <taxon>Lactobacillales</taxon>
        <taxon>Lactobacillaceae</taxon>
        <taxon>Levilactobacillus</taxon>
    </lineage>
</organism>
<dbReference type="STRING" id="357278.IV61_GL000523"/>
<name>A0A0R1GHL0_9LACO</name>
<evidence type="ECO:0000256" key="1">
    <source>
        <dbReference type="ARBA" id="ARBA00006336"/>
    </source>
</evidence>
<accession>A0A0R1GHL0</accession>
<reference evidence="4 5" key="1">
    <citation type="journal article" date="2015" name="Genome Announc.">
        <title>Expanding the biotechnology potential of lactobacilli through comparative genomics of 213 strains and associated genera.</title>
        <authorList>
            <person name="Sun Z."/>
            <person name="Harris H.M."/>
            <person name="McCann A."/>
            <person name="Guo C."/>
            <person name="Argimon S."/>
            <person name="Zhang W."/>
            <person name="Yang X."/>
            <person name="Jeffery I.B."/>
            <person name="Cooney J.C."/>
            <person name="Kagawa T.F."/>
            <person name="Liu W."/>
            <person name="Song Y."/>
            <person name="Salvetti E."/>
            <person name="Wrobel A."/>
            <person name="Rasinkangas P."/>
            <person name="Parkhill J."/>
            <person name="Rea M.C."/>
            <person name="O'Sullivan O."/>
            <person name="Ritari J."/>
            <person name="Douillard F.P."/>
            <person name="Paul Ross R."/>
            <person name="Yang R."/>
            <person name="Briner A.E."/>
            <person name="Felis G.E."/>
            <person name="de Vos W.M."/>
            <person name="Barrangou R."/>
            <person name="Klaenhammer T.R."/>
            <person name="Caufield P.W."/>
            <person name="Cui Y."/>
            <person name="Zhang H."/>
            <person name="O'Toole P.W."/>
        </authorList>
    </citation>
    <scope>NUCLEOTIDE SEQUENCE [LARGE SCALE GENOMIC DNA]</scope>
    <source>
        <strain evidence="4 5">ATCC 53295</strain>
    </source>
</reference>
<evidence type="ECO:0000259" key="3">
    <source>
        <dbReference type="Pfam" id="PF00857"/>
    </source>
</evidence>
<dbReference type="GO" id="GO:0016787">
    <property type="term" value="F:hydrolase activity"/>
    <property type="evidence" value="ECO:0007669"/>
    <property type="project" value="UniProtKB-KW"/>
</dbReference>
<evidence type="ECO:0000256" key="2">
    <source>
        <dbReference type="ARBA" id="ARBA00022801"/>
    </source>
</evidence>
<dbReference type="SUPFAM" id="SSF52499">
    <property type="entry name" value="Isochorismatase-like hydrolases"/>
    <property type="match status" value="1"/>
</dbReference>
<dbReference type="InterPro" id="IPR036380">
    <property type="entry name" value="Isochorismatase-like_sf"/>
</dbReference>
<evidence type="ECO:0000313" key="4">
    <source>
        <dbReference type="EMBL" id="KRK33541.1"/>
    </source>
</evidence>
<proteinExistence type="inferred from homology"/>
<protein>
    <recommendedName>
        <fullName evidence="3">Isochorismatase-like domain-containing protein</fullName>
    </recommendedName>
</protein>
<dbReference type="PANTHER" id="PTHR43540:SF14">
    <property type="entry name" value="ISOCHORISMATASE"/>
    <property type="match status" value="1"/>
</dbReference>
<dbReference type="InterPro" id="IPR050272">
    <property type="entry name" value="Isochorismatase-like_hydrls"/>
</dbReference>
<dbReference type="eggNOG" id="COG1335">
    <property type="taxonomic scope" value="Bacteria"/>
</dbReference>
<dbReference type="PATRIC" id="fig|1267003.4.peg.2154"/>
<dbReference type="Proteomes" id="UP000051176">
    <property type="component" value="Unassembled WGS sequence"/>
</dbReference>
<dbReference type="Pfam" id="PF00857">
    <property type="entry name" value="Isochorismatase"/>
    <property type="match status" value="1"/>
</dbReference>
<dbReference type="AlphaFoldDB" id="A0A0R1GHL0"/>
<dbReference type="CDD" id="cd01014">
    <property type="entry name" value="nicotinamidase_related"/>
    <property type="match status" value="1"/>
</dbReference>
<gene>
    <name evidence="4" type="ORF">FD07_GL002043</name>
</gene>
<dbReference type="Gene3D" id="3.40.50.850">
    <property type="entry name" value="Isochorismatase-like"/>
    <property type="match status" value="1"/>
</dbReference>
<comment type="similarity">
    <text evidence="1">Belongs to the isochorismatase family.</text>
</comment>
<keyword evidence="2" id="KW-0378">Hydrolase</keyword>
<comment type="caution">
    <text evidence="4">The sequence shown here is derived from an EMBL/GenBank/DDBJ whole genome shotgun (WGS) entry which is preliminary data.</text>
</comment>
<feature type="domain" description="Isochorismatase-like" evidence="3">
    <location>
        <begin position="4"/>
        <end position="138"/>
    </location>
</feature>
<dbReference type="RefSeq" id="WP_020089321.1">
    <property type="nucleotide sequence ID" value="NZ_AZCZ01000065.1"/>
</dbReference>
<keyword evidence="5" id="KW-1185">Reference proteome</keyword>
<dbReference type="EMBL" id="AZCZ01000065">
    <property type="protein sequence ID" value="KRK33541.1"/>
    <property type="molecule type" value="Genomic_DNA"/>
</dbReference>
<dbReference type="OrthoDB" id="9785724at2"/>
<evidence type="ECO:0000313" key="5">
    <source>
        <dbReference type="Proteomes" id="UP000051176"/>
    </source>
</evidence>
<sequence length="165" mass="18555">MADVLLVIDLQNGVCYGEQTAVNMPQVIAGVNARIAAYRKAKKPIVFVQHTDEDLVKGTHDWELIPELDYRDTDPLVSKNHANAFYHTNLRRVLTSFAAESLEICGAQVEYCVDTTTKVAHGIGYDLQMTRGLTTTVDNKFMTAEQTIAFYEGIWNHRFVTMLEA</sequence>